<comment type="caution">
    <text evidence="2">The sequence shown here is derived from an EMBL/GenBank/DDBJ whole genome shotgun (WGS) entry which is preliminary data.</text>
</comment>
<evidence type="ECO:0000313" key="2">
    <source>
        <dbReference type="EMBL" id="MCY6369161.1"/>
    </source>
</evidence>
<feature type="transmembrane region" description="Helical" evidence="1">
    <location>
        <begin position="32"/>
        <end position="50"/>
    </location>
</feature>
<keyword evidence="1" id="KW-0812">Transmembrane</keyword>
<reference evidence="2" key="1">
    <citation type="submission" date="2022-12" db="EMBL/GenBank/DDBJ databases">
        <authorList>
            <person name="Wang J."/>
        </authorList>
    </citation>
    <scope>NUCLEOTIDE SEQUENCE</scope>
    <source>
        <strain evidence="2">HY-42-06</strain>
    </source>
</reference>
<dbReference type="RefSeq" id="WP_268047480.1">
    <property type="nucleotide sequence ID" value="NZ_JAPQES010000001.1"/>
</dbReference>
<organism evidence="2 3">
    <name type="scientific">Clostridium ganghwense</name>
    <dbReference type="NCBI Taxonomy" id="312089"/>
    <lineage>
        <taxon>Bacteria</taxon>
        <taxon>Bacillati</taxon>
        <taxon>Bacillota</taxon>
        <taxon>Clostridia</taxon>
        <taxon>Eubacteriales</taxon>
        <taxon>Clostridiaceae</taxon>
        <taxon>Clostridium</taxon>
    </lineage>
</organism>
<evidence type="ECO:0000313" key="3">
    <source>
        <dbReference type="Proteomes" id="UP001079657"/>
    </source>
</evidence>
<dbReference type="EMBL" id="JAPQES010000001">
    <property type="protein sequence ID" value="MCY6369161.1"/>
    <property type="molecule type" value="Genomic_DNA"/>
</dbReference>
<keyword evidence="3" id="KW-1185">Reference proteome</keyword>
<accession>A0ABT4CLP7</accession>
<sequence>MEGINSTFLLYAVLAILAVMIVVSIIKKAFKLVAFLVAILVAVSAYNIFVKGVSPQEELTSYSIDVKYGENIKDYSIKIKASVDNLTQAIKEINTDTLNTIKRENKLLHKYEKEVQALKHSEKLNLFHDKYCDYLKGVVSSSDTAIEVANISENKNVKVLADTVKKINSTFSELTKISLEEIKK</sequence>
<gene>
    <name evidence="2" type="ORF">OXH55_00685</name>
</gene>
<proteinExistence type="predicted"/>
<name>A0ABT4CLP7_9CLOT</name>
<feature type="transmembrane region" description="Helical" evidence="1">
    <location>
        <begin position="7"/>
        <end position="26"/>
    </location>
</feature>
<protein>
    <submittedName>
        <fullName evidence="2">Uncharacterized protein</fullName>
    </submittedName>
</protein>
<dbReference type="Proteomes" id="UP001079657">
    <property type="component" value="Unassembled WGS sequence"/>
</dbReference>
<keyword evidence="1" id="KW-0472">Membrane</keyword>
<keyword evidence="1" id="KW-1133">Transmembrane helix</keyword>
<evidence type="ECO:0000256" key="1">
    <source>
        <dbReference type="SAM" id="Phobius"/>
    </source>
</evidence>